<dbReference type="GO" id="GO:0004803">
    <property type="term" value="F:transposase activity"/>
    <property type="evidence" value="ECO:0007669"/>
    <property type="project" value="InterPro"/>
</dbReference>
<comment type="caution">
    <text evidence="3">The sequence shown here is derived from an EMBL/GenBank/DDBJ whole genome shotgun (WGS) entry which is preliminary data.</text>
</comment>
<accession>A0A328YAF6</accession>
<organism evidence="3 4">
    <name type="scientific">Paracidovorax anthurii</name>
    <dbReference type="NCBI Taxonomy" id="78229"/>
    <lineage>
        <taxon>Bacteria</taxon>
        <taxon>Pseudomonadati</taxon>
        <taxon>Pseudomonadota</taxon>
        <taxon>Betaproteobacteria</taxon>
        <taxon>Burkholderiales</taxon>
        <taxon>Comamonadaceae</taxon>
        <taxon>Paracidovorax</taxon>
    </lineage>
</organism>
<evidence type="ECO:0000313" key="4">
    <source>
        <dbReference type="Proteomes" id="UP000248856"/>
    </source>
</evidence>
<dbReference type="AlphaFoldDB" id="A0A328YAF6"/>
<keyword evidence="4" id="KW-1185">Reference proteome</keyword>
<dbReference type="InterPro" id="IPR047650">
    <property type="entry name" value="Transpos_IS110"/>
</dbReference>
<dbReference type="Pfam" id="PF01548">
    <property type="entry name" value="DEDD_Tnp_IS110"/>
    <property type="match status" value="1"/>
</dbReference>
<feature type="domain" description="Transposase IS110-like N-terminal" evidence="1">
    <location>
        <begin position="9"/>
        <end position="154"/>
    </location>
</feature>
<dbReference type="NCBIfam" id="NF033542">
    <property type="entry name" value="transpos_IS110"/>
    <property type="match status" value="1"/>
</dbReference>
<dbReference type="GO" id="GO:0006313">
    <property type="term" value="P:DNA transposition"/>
    <property type="evidence" value="ECO:0007669"/>
    <property type="project" value="InterPro"/>
</dbReference>
<dbReference type="PANTHER" id="PTHR33055:SF15">
    <property type="entry name" value="TRANSPOSASE-RELATED"/>
    <property type="match status" value="1"/>
</dbReference>
<dbReference type="InterPro" id="IPR003346">
    <property type="entry name" value="Transposase_20"/>
</dbReference>
<dbReference type="EMBL" id="QLTA01000122">
    <property type="protein sequence ID" value="RAR70163.1"/>
    <property type="molecule type" value="Genomic_DNA"/>
</dbReference>
<dbReference type="OrthoDB" id="9815354at2"/>
<feature type="domain" description="Transposase IS116/IS110/IS902 C-terminal" evidence="2">
    <location>
        <begin position="252"/>
        <end position="334"/>
    </location>
</feature>
<evidence type="ECO:0000259" key="2">
    <source>
        <dbReference type="Pfam" id="PF02371"/>
    </source>
</evidence>
<dbReference type="Proteomes" id="UP000248856">
    <property type="component" value="Unassembled WGS sequence"/>
</dbReference>
<dbReference type="RefSeq" id="WP_111882833.1">
    <property type="nucleotide sequence ID" value="NZ_CBCSGC010000364.1"/>
</dbReference>
<gene>
    <name evidence="3" type="ORF">AX018_11221</name>
</gene>
<dbReference type="InterPro" id="IPR002525">
    <property type="entry name" value="Transp_IS110-like_N"/>
</dbReference>
<dbReference type="PANTHER" id="PTHR33055">
    <property type="entry name" value="TRANSPOSASE FOR INSERTION SEQUENCE ELEMENT IS1111A"/>
    <property type="match status" value="1"/>
</dbReference>
<evidence type="ECO:0000259" key="1">
    <source>
        <dbReference type="Pfam" id="PF01548"/>
    </source>
</evidence>
<dbReference type="Pfam" id="PF02371">
    <property type="entry name" value="Transposase_20"/>
    <property type="match status" value="1"/>
</dbReference>
<protein>
    <submittedName>
        <fullName evidence="3">Transposase</fullName>
    </submittedName>
</protein>
<evidence type="ECO:0000313" key="3">
    <source>
        <dbReference type="EMBL" id="RAR70163.1"/>
    </source>
</evidence>
<sequence length="407" mass="44858">MEVIYPRCAGLDVHKQTVVACARIAGDGPASQEVRTFETTTAGLLALADWLESLGVAHVAMEATGVYWKPVWHILEGHFELVLANAAHVKNVPGRKTDVNDAMWLADLLAHGLIRASFVPPTAVQELRTLTRTRKQFVRERASHVQRIEKVLEDANLKLSVVLSDILGKAGRAVLRAIIDGQTQPERLAQCVTTRVKATPAELLEALRGRIRKHHRFMLKLHLGHIDALDKAIADIEKEVGLGLEPFRAASKLLSTMPGVKAVAADALIAEIGIDMSRFATPGHLLSWACLCPRNDESAGKRRSTRLRRGGKWLKTTLVQAAWAAIKVKDGYLQAQFHRIRARRGAKKAIIAVAASMLTAMWHMLRDGTEWQDLGAAHFDRTDAAKTANRLIRRLQQIGYQVTAVTG</sequence>
<dbReference type="GO" id="GO:0003677">
    <property type="term" value="F:DNA binding"/>
    <property type="evidence" value="ECO:0007669"/>
    <property type="project" value="InterPro"/>
</dbReference>
<reference evidence="3 4" key="1">
    <citation type="submission" date="2018-06" db="EMBL/GenBank/DDBJ databases">
        <title>Genomic Encyclopedia of Archaeal and Bacterial Type Strains, Phase II (KMG-II): from individual species to whole genera.</title>
        <authorList>
            <person name="Goeker M."/>
        </authorList>
    </citation>
    <scope>NUCLEOTIDE SEQUENCE [LARGE SCALE GENOMIC DNA]</scope>
    <source>
        <strain evidence="3 4">CFPB 3232</strain>
    </source>
</reference>
<proteinExistence type="predicted"/>
<name>A0A328YAF6_9BURK</name>